<dbReference type="InterPro" id="IPR001466">
    <property type="entry name" value="Beta-lactam-related"/>
</dbReference>
<dbReference type="PANTHER" id="PTHR43283">
    <property type="entry name" value="BETA-LACTAMASE-RELATED"/>
    <property type="match status" value="1"/>
</dbReference>
<feature type="chain" id="PRO_5014749272" evidence="1">
    <location>
        <begin position="31"/>
        <end position="443"/>
    </location>
</feature>
<proteinExistence type="predicted"/>
<gene>
    <name evidence="3" type="ORF">ATK86_4169</name>
</gene>
<evidence type="ECO:0000259" key="2">
    <source>
        <dbReference type="Pfam" id="PF00144"/>
    </source>
</evidence>
<dbReference type="AlphaFoldDB" id="A0A2N3VDT0"/>
<dbReference type="Proteomes" id="UP000233766">
    <property type="component" value="Unassembled WGS sequence"/>
</dbReference>
<dbReference type="InterPro" id="IPR012338">
    <property type="entry name" value="Beta-lactam/transpept-like"/>
</dbReference>
<accession>A0A2N3VDT0</accession>
<comment type="caution">
    <text evidence="3">The sequence shown here is derived from an EMBL/GenBank/DDBJ whole genome shotgun (WGS) entry which is preliminary data.</text>
</comment>
<organism evidence="3 4">
    <name type="scientific">Nocardia fluminea</name>
    <dbReference type="NCBI Taxonomy" id="134984"/>
    <lineage>
        <taxon>Bacteria</taxon>
        <taxon>Bacillati</taxon>
        <taxon>Actinomycetota</taxon>
        <taxon>Actinomycetes</taxon>
        <taxon>Mycobacteriales</taxon>
        <taxon>Nocardiaceae</taxon>
        <taxon>Nocardia</taxon>
    </lineage>
</organism>
<dbReference type="Gene3D" id="3.40.710.10">
    <property type="entry name" value="DD-peptidase/beta-lactamase superfamily"/>
    <property type="match status" value="1"/>
</dbReference>
<dbReference type="InterPro" id="IPR050789">
    <property type="entry name" value="Diverse_Enzym_Activities"/>
</dbReference>
<evidence type="ECO:0000313" key="3">
    <source>
        <dbReference type="EMBL" id="PKV79756.1"/>
    </source>
</evidence>
<dbReference type="EMBL" id="PJMW01000002">
    <property type="protein sequence ID" value="PKV79756.1"/>
    <property type="molecule type" value="Genomic_DNA"/>
</dbReference>
<name>A0A2N3VDT0_9NOCA</name>
<feature type="domain" description="Beta-lactamase-related" evidence="2">
    <location>
        <begin position="99"/>
        <end position="319"/>
    </location>
</feature>
<keyword evidence="4" id="KW-1185">Reference proteome</keyword>
<dbReference type="SUPFAM" id="SSF56601">
    <property type="entry name" value="beta-lactamase/transpeptidase-like"/>
    <property type="match status" value="1"/>
</dbReference>
<evidence type="ECO:0000256" key="1">
    <source>
        <dbReference type="SAM" id="SignalP"/>
    </source>
</evidence>
<dbReference type="PANTHER" id="PTHR43283:SF7">
    <property type="entry name" value="BETA-LACTAMASE-RELATED DOMAIN-CONTAINING PROTEIN"/>
    <property type="match status" value="1"/>
</dbReference>
<reference evidence="3 4" key="1">
    <citation type="submission" date="2017-12" db="EMBL/GenBank/DDBJ databases">
        <title>Sequencing the genomes of 1000 Actinobacteria strains.</title>
        <authorList>
            <person name="Klenk H.-P."/>
        </authorList>
    </citation>
    <scope>NUCLEOTIDE SEQUENCE [LARGE SCALE GENOMIC DNA]</scope>
    <source>
        <strain evidence="3 4">DSM 44489</strain>
    </source>
</reference>
<evidence type="ECO:0000313" key="4">
    <source>
        <dbReference type="Proteomes" id="UP000233766"/>
    </source>
</evidence>
<dbReference type="Pfam" id="PF00144">
    <property type="entry name" value="Beta-lactamase"/>
    <property type="match status" value="1"/>
</dbReference>
<feature type="signal peptide" evidence="1">
    <location>
        <begin position="1"/>
        <end position="30"/>
    </location>
</feature>
<protein>
    <submittedName>
        <fullName evidence="3">CubicO group peptidase (Beta-lactamase class C family)</fullName>
    </submittedName>
</protein>
<sequence length="443" mass="47483">MQGYLKNVVAATVTAMTLISGAWLPSPAKADPVTAKQCEVTTGRTPQSATPAEAALDPTVLAAAMARASDVTRFNIQLYRNNCLIATGPRNAESGGVAWNLWSGTKSVVALVAGAAVDEGLLRIDEPIGRYLPLGLGDAAHREITVRNLLTESSGMEVAVAAEGATGLAQLDPNVVAQALAMPIERPQGTMFRYSQRAVDLLVYVIQQAVGEDFQAFAQRKLFDPLGIARTDYYWARDRAGNTYGHAHLILPPDDFAKLGLLVGNRGRWNTQQVISQDYMRAAVSPSPSMPCYGFLFVINGAPCRLEFPGLPDDAVKMSGMLRNDSFIVPSLGMVLNWTGVATVGSSTTYTHDVMRTLVSAFRDQRIPDPGEYRERPDVSVTDPMIARPDAFFGTLGVGPYAYPGCNFLDCLGETPKAPFADSPPGCVILGCIGTDPRTPGIR</sequence>
<keyword evidence="1" id="KW-0732">Signal</keyword>